<name>A0A6N9YHQ6_9ACTN</name>
<dbReference type="GO" id="GO:0004519">
    <property type="term" value="F:endonuclease activity"/>
    <property type="evidence" value="ECO:0007669"/>
    <property type="project" value="UniProtKB-KW"/>
</dbReference>
<evidence type="ECO:0000313" key="3">
    <source>
        <dbReference type="EMBL" id="NED94482.1"/>
    </source>
</evidence>
<keyword evidence="3" id="KW-0378">Hydrolase</keyword>
<dbReference type="SUPFAM" id="SSF56219">
    <property type="entry name" value="DNase I-like"/>
    <property type="match status" value="1"/>
</dbReference>
<proteinExistence type="predicted"/>
<feature type="compositionally biased region" description="Basic residues" evidence="1">
    <location>
        <begin position="130"/>
        <end position="150"/>
    </location>
</feature>
<sequence>MTWNVWWRFGDRWRDRQAGIASTIATQQPDILGLQESWASRESAQAEALAASLGMYSAFAGPSLPALPAEPESPDYRDIDLGVAVLSRWHYPQLRCPLRATWSGETTRPPHRLRVLPAASEWRTGPRPAGTRRPRHRRRLTSLRPLRRRRGPGDMGVTARPRPPYSWRLCVRRRSTG</sequence>
<dbReference type="GO" id="GO:0004527">
    <property type="term" value="F:exonuclease activity"/>
    <property type="evidence" value="ECO:0007669"/>
    <property type="project" value="UniProtKB-KW"/>
</dbReference>
<organism evidence="3 4">
    <name type="scientific">Phytoactinopolyspora alkaliphila</name>
    <dbReference type="NCBI Taxonomy" id="1783498"/>
    <lineage>
        <taxon>Bacteria</taxon>
        <taxon>Bacillati</taxon>
        <taxon>Actinomycetota</taxon>
        <taxon>Actinomycetes</taxon>
        <taxon>Jiangellales</taxon>
        <taxon>Jiangellaceae</taxon>
        <taxon>Phytoactinopolyspora</taxon>
    </lineage>
</organism>
<dbReference type="AlphaFoldDB" id="A0A6N9YHQ6"/>
<dbReference type="Proteomes" id="UP000469185">
    <property type="component" value="Unassembled WGS sequence"/>
</dbReference>
<accession>A0A6N9YHQ6</accession>
<keyword evidence="4" id="KW-1185">Reference proteome</keyword>
<feature type="domain" description="Endonuclease/exonuclease/phosphatase" evidence="2">
    <location>
        <begin position="1"/>
        <end position="139"/>
    </location>
</feature>
<protein>
    <submittedName>
        <fullName evidence="3">Endonuclease/exonuclease/phosphatase family protein</fullName>
    </submittedName>
</protein>
<keyword evidence="3" id="KW-0269">Exonuclease</keyword>
<dbReference type="InterPro" id="IPR036691">
    <property type="entry name" value="Endo/exonu/phosph_ase_sf"/>
</dbReference>
<keyword evidence="3" id="KW-0540">Nuclease</keyword>
<comment type="caution">
    <text evidence="3">The sequence shown here is derived from an EMBL/GenBank/DDBJ whole genome shotgun (WGS) entry which is preliminary data.</text>
</comment>
<gene>
    <name evidence="3" type="ORF">G1H11_04070</name>
</gene>
<feature type="region of interest" description="Disordered" evidence="1">
    <location>
        <begin position="122"/>
        <end position="161"/>
    </location>
</feature>
<dbReference type="EMBL" id="JAAGOB010000002">
    <property type="protein sequence ID" value="NED94482.1"/>
    <property type="molecule type" value="Genomic_DNA"/>
</dbReference>
<dbReference type="Pfam" id="PF03372">
    <property type="entry name" value="Exo_endo_phos"/>
    <property type="match status" value="1"/>
</dbReference>
<dbReference type="InterPro" id="IPR005135">
    <property type="entry name" value="Endo/exonuclease/phosphatase"/>
</dbReference>
<evidence type="ECO:0000313" key="4">
    <source>
        <dbReference type="Proteomes" id="UP000469185"/>
    </source>
</evidence>
<reference evidence="3 4" key="1">
    <citation type="submission" date="2020-02" db="EMBL/GenBank/DDBJ databases">
        <authorList>
            <person name="Li X.-J."/>
            <person name="Feng X.-M."/>
        </authorList>
    </citation>
    <scope>NUCLEOTIDE SEQUENCE [LARGE SCALE GENOMIC DNA]</scope>
    <source>
        <strain evidence="3 4">CGMCC 4.7225</strain>
    </source>
</reference>
<keyword evidence="3" id="KW-0255">Endonuclease</keyword>
<dbReference type="Gene3D" id="3.60.10.10">
    <property type="entry name" value="Endonuclease/exonuclease/phosphatase"/>
    <property type="match status" value="1"/>
</dbReference>
<evidence type="ECO:0000259" key="2">
    <source>
        <dbReference type="Pfam" id="PF03372"/>
    </source>
</evidence>
<evidence type="ECO:0000256" key="1">
    <source>
        <dbReference type="SAM" id="MobiDB-lite"/>
    </source>
</evidence>